<reference evidence="3" key="1">
    <citation type="submission" date="2025-08" db="UniProtKB">
        <authorList>
            <consortium name="RefSeq"/>
        </authorList>
    </citation>
    <scope>IDENTIFICATION</scope>
</reference>
<gene>
    <name evidence="3" type="primary">LOC116291495</name>
</gene>
<accession>A0A6P8HFH2</accession>
<evidence type="ECO:0000313" key="2">
    <source>
        <dbReference type="Proteomes" id="UP000515163"/>
    </source>
</evidence>
<dbReference type="OrthoDB" id="5987099at2759"/>
<evidence type="ECO:0000313" key="3">
    <source>
        <dbReference type="RefSeq" id="XP_031554526.1"/>
    </source>
</evidence>
<dbReference type="AlphaFoldDB" id="A0A6P8HFH2"/>
<organism evidence="2 3">
    <name type="scientific">Actinia tenebrosa</name>
    <name type="common">Australian red waratah sea anemone</name>
    <dbReference type="NCBI Taxonomy" id="6105"/>
    <lineage>
        <taxon>Eukaryota</taxon>
        <taxon>Metazoa</taxon>
        <taxon>Cnidaria</taxon>
        <taxon>Anthozoa</taxon>
        <taxon>Hexacorallia</taxon>
        <taxon>Actiniaria</taxon>
        <taxon>Actiniidae</taxon>
        <taxon>Actinia</taxon>
    </lineage>
</organism>
<name>A0A6P8HFH2_ACTTE</name>
<evidence type="ECO:0000256" key="1">
    <source>
        <dbReference type="SAM" id="MobiDB-lite"/>
    </source>
</evidence>
<dbReference type="RefSeq" id="XP_031554526.1">
    <property type="nucleotide sequence ID" value="XM_031698666.1"/>
</dbReference>
<dbReference type="GeneID" id="116291495"/>
<feature type="region of interest" description="Disordered" evidence="1">
    <location>
        <begin position="203"/>
        <end position="230"/>
    </location>
</feature>
<dbReference type="Proteomes" id="UP000515163">
    <property type="component" value="Unplaced"/>
</dbReference>
<dbReference type="KEGG" id="aten:116291495"/>
<proteinExistence type="predicted"/>
<feature type="compositionally biased region" description="Acidic residues" evidence="1">
    <location>
        <begin position="212"/>
        <end position="230"/>
    </location>
</feature>
<feature type="non-terminal residue" evidence="3">
    <location>
        <position position="230"/>
    </location>
</feature>
<dbReference type="InParanoid" id="A0A6P8HFH2"/>
<sequence length="230" mass="26369">MLNILTKARPSQNVRDMYRYRCGYGPCVVFQKDALFQDESYESHYPAFQQLMGDLEVQRNGNFELQQERIQSSEYLLLPGDIAAINPGSNNGIPSADKWWLLQVNKAHPADRTASGYHVFGFWLNEEPATNDNSVEGRNFHLLTPSVKVYYGSIIKDIENKLPVVVPVEQLNAGWNNNSVSYVFTDEYCSKLDLISDKFRQDLELPESSNESADEETDEENEETNELYHE</sequence>
<keyword evidence="2" id="KW-1185">Reference proteome</keyword>
<protein>
    <submittedName>
        <fullName evidence="3">Uncharacterized protein LOC116291495</fullName>
    </submittedName>
</protein>